<name>A0A8H3AKA9_9AGAM</name>
<dbReference type="Proteomes" id="UP000663850">
    <property type="component" value="Unassembled WGS sequence"/>
</dbReference>
<evidence type="ECO:0000313" key="2">
    <source>
        <dbReference type="EMBL" id="CAE6425997.1"/>
    </source>
</evidence>
<gene>
    <name evidence="2" type="ORF">RDB_LOCUS14879</name>
</gene>
<organism evidence="2 3">
    <name type="scientific">Rhizoctonia solani</name>
    <dbReference type="NCBI Taxonomy" id="456999"/>
    <lineage>
        <taxon>Eukaryota</taxon>
        <taxon>Fungi</taxon>
        <taxon>Dikarya</taxon>
        <taxon>Basidiomycota</taxon>
        <taxon>Agaricomycotina</taxon>
        <taxon>Agaricomycetes</taxon>
        <taxon>Cantharellales</taxon>
        <taxon>Ceratobasidiaceae</taxon>
        <taxon>Rhizoctonia</taxon>
    </lineage>
</organism>
<evidence type="ECO:0000256" key="1">
    <source>
        <dbReference type="SAM" id="Phobius"/>
    </source>
</evidence>
<feature type="transmembrane region" description="Helical" evidence="1">
    <location>
        <begin position="153"/>
        <end position="178"/>
    </location>
</feature>
<keyword evidence="1" id="KW-0812">Transmembrane</keyword>
<dbReference type="AlphaFoldDB" id="A0A8H3AKA9"/>
<keyword evidence="1" id="KW-0472">Membrane</keyword>
<feature type="transmembrane region" description="Helical" evidence="1">
    <location>
        <begin position="113"/>
        <end position="133"/>
    </location>
</feature>
<feature type="transmembrane region" description="Helical" evidence="1">
    <location>
        <begin position="81"/>
        <end position="101"/>
    </location>
</feature>
<evidence type="ECO:0000313" key="3">
    <source>
        <dbReference type="Proteomes" id="UP000663850"/>
    </source>
</evidence>
<feature type="transmembrane region" description="Helical" evidence="1">
    <location>
        <begin position="12"/>
        <end position="35"/>
    </location>
</feature>
<keyword evidence="1" id="KW-1133">Transmembrane helix</keyword>
<sequence>MTTKADGSDLRYLLQLAVMECVLQGTLIPMLATFLTSRSASKRPTRLKIYVIFINALGLTQTIAAVLRVFDILDAASHRHILVTVHICLTGAICSSVQAFFLYRCWIILGKRILPIAPFLALLAVSLVSGIMSVVCSSATTTPSPARNVRKNLALAVCIGSSFVLDFFMTTTTMIFLYRTRSGLREYDGLFSAIWGV</sequence>
<comment type="caution">
    <text evidence="2">The sequence shown here is derived from an EMBL/GenBank/DDBJ whole genome shotgun (WGS) entry which is preliminary data.</text>
</comment>
<reference evidence="2" key="1">
    <citation type="submission" date="2021-01" db="EMBL/GenBank/DDBJ databases">
        <authorList>
            <person name="Kaushik A."/>
        </authorList>
    </citation>
    <scope>NUCLEOTIDE SEQUENCE</scope>
    <source>
        <strain evidence="2">Type strain: AG8-Rh-89/</strain>
    </source>
</reference>
<accession>A0A8H3AKA9</accession>
<feature type="non-terminal residue" evidence="2">
    <location>
        <position position="1"/>
    </location>
</feature>
<feature type="transmembrane region" description="Helical" evidence="1">
    <location>
        <begin position="47"/>
        <end position="69"/>
    </location>
</feature>
<proteinExistence type="predicted"/>
<protein>
    <submittedName>
        <fullName evidence="2">Uncharacterized protein</fullName>
    </submittedName>
</protein>
<dbReference type="EMBL" id="CAJMWZ010000788">
    <property type="protein sequence ID" value="CAE6425997.1"/>
    <property type="molecule type" value="Genomic_DNA"/>
</dbReference>